<dbReference type="GO" id="GO:0004842">
    <property type="term" value="F:ubiquitin-protein transferase activity"/>
    <property type="evidence" value="ECO:0007669"/>
    <property type="project" value="UniProtKB-UniRule"/>
</dbReference>
<dbReference type="InterPro" id="IPR029487">
    <property type="entry name" value="NEL_dom"/>
</dbReference>
<feature type="region of interest" description="Disordered" evidence="2">
    <location>
        <begin position="1"/>
        <end position="85"/>
    </location>
</feature>
<keyword evidence="1" id="KW-1035">Host cytoplasm</keyword>
<feature type="domain" description="NEL" evidence="3">
    <location>
        <begin position="119"/>
        <end position="553"/>
    </location>
</feature>
<comment type="caution">
    <text evidence="4">The sequence shown here is derived from an EMBL/GenBank/DDBJ whole genome shotgun (WGS) entry which is preliminary data.</text>
</comment>
<protein>
    <recommendedName>
        <fullName evidence="3">NEL domain-containing protein</fullName>
    </recommendedName>
</protein>
<keyword evidence="1" id="KW-0832">Ubl conjugation</keyword>
<evidence type="ECO:0000256" key="2">
    <source>
        <dbReference type="SAM" id="MobiDB-lite"/>
    </source>
</evidence>
<comment type="similarity">
    <text evidence="1">Belongs to the LRR-containing bacterial E3 ligase family.</text>
</comment>
<evidence type="ECO:0000259" key="3">
    <source>
        <dbReference type="PROSITE" id="PS52053"/>
    </source>
</evidence>
<feature type="compositionally biased region" description="Low complexity" evidence="2">
    <location>
        <begin position="41"/>
        <end position="64"/>
    </location>
</feature>
<feature type="compositionally biased region" description="Polar residues" evidence="2">
    <location>
        <begin position="65"/>
        <end position="76"/>
    </location>
</feature>
<comment type="PTM">
    <text evidence="1">Ubiquitinated in the presence of host E1 ubiquitin-activating enzyme, E2 ubiquitin-conjugating enzyme and ubiquitin.</text>
</comment>
<dbReference type="Proteomes" id="UP000239939">
    <property type="component" value="Unassembled WGS sequence"/>
</dbReference>
<evidence type="ECO:0000313" key="5">
    <source>
        <dbReference type="Proteomes" id="UP000239939"/>
    </source>
</evidence>
<dbReference type="AlphaFoldDB" id="A0A2S7EZY2"/>
<keyword evidence="1" id="KW-0964">Secreted</keyword>
<proteinExistence type="inferred from homology"/>
<dbReference type="GO" id="GO:0016567">
    <property type="term" value="P:protein ubiquitination"/>
    <property type="evidence" value="ECO:0007669"/>
    <property type="project" value="InterPro"/>
</dbReference>
<feature type="active site" description="Glycyl thioester intermediate" evidence="1">
    <location>
        <position position="205"/>
    </location>
</feature>
<dbReference type="Gene3D" id="1.20.1270.130">
    <property type="entry name" value="Shigella T3SS effector IpaH domain"/>
    <property type="match status" value="1"/>
</dbReference>
<keyword evidence="1" id="KW-0833">Ubl conjugation pathway</keyword>
<dbReference type="Gene3D" id="1.20.58.360">
    <property type="entry name" value="Shigella T3SS effector IpaH defines"/>
    <property type="match status" value="1"/>
</dbReference>
<sequence length="553" mass="60578">MSRLPITSSSGVPSTSRVPVDDPAGHHHVAVPDSSPPSASPPHSGAGPLAGLSSRSRSPLRSRAQPYSQVHSQAVGSASASAPPPAEAVDIVDWSEAMRALQIHVNSQLGGTDESPPRALGEQVDHWLTAACQPCLENGHAFDDEFNAGQFSKLLEKRYQATAHQSEIEQGEVLQLGAEVINAVAADPELRKLVFAMAESALGTCHDNVSTGFSAIVNTVRNHQMSLAVKQRRLNAAGLQAWASRQFRLDALESEVHRFIKRSIKACTTELEQFSGAFALQACVADIQRTILTFTENFRLLAPLDPRIGELMDRIDQSGSSDSADITRELASLVQDILARYAAGQLPAAPTDPGVQYMVGMMQYMSQRRNDWNQLASNGEVSRQYAQLASNGGLPTEEQSFRQSQLFKRLKTLQDEPVETMMHAKVMLREELDLPNVPSSMIFQSISALTNEDLTTLASSVRERERDKDAFGDFMLANETWRAGVKQLYAAEYEALMESFNNDAFYELDVPPGDDAHVAESIKYNELAADFLDRKQKAENAWLREKVGLDISG</sequence>
<name>A0A2S7EZY2_9XANT</name>
<dbReference type="PROSITE" id="PS52053">
    <property type="entry name" value="NEL"/>
    <property type="match status" value="1"/>
</dbReference>
<dbReference type="EMBL" id="MDEJ01000013">
    <property type="protein sequence ID" value="PPU98617.1"/>
    <property type="molecule type" value="Genomic_DNA"/>
</dbReference>
<reference evidence="5" key="1">
    <citation type="submission" date="2016-08" db="EMBL/GenBank/DDBJ databases">
        <authorList>
            <person name="Merda D."/>
            <person name="Briand M."/>
            <person name="Taghouti G."/>
            <person name="Carrere S."/>
            <person name="Gouzy J."/>
            <person name="Portier P."/>
            <person name="Jacques M.-A."/>
            <person name="Fischer-Le Saux M."/>
        </authorList>
    </citation>
    <scope>NUCLEOTIDE SEQUENCE [LARGE SCALE GENOMIC DNA]</scope>
    <source>
        <strain evidence="5">CFBP1817</strain>
    </source>
</reference>
<feature type="compositionally biased region" description="Polar residues" evidence="2">
    <location>
        <begin position="1"/>
        <end position="17"/>
    </location>
</feature>
<accession>A0A2S7EZY2</accession>
<keyword evidence="5" id="KW-1185">Reference proteome</keyword>
<organism evidence="4 5">
    <name type="scientific">Xanthomonas populi</name>
    <dbReference type="NCBI Taxonomy" id="53414"/>
    <lineage>
        <taxon>Bacteria</taxon>
        <taxon>Pseudomonadati</taxon>
        <taxon>Pseudomonadota</taxon>
        <taxon>Gammaproteobacteria</taxon>
        <taxon>Lysobacterales</taxon>
        <taxon>Lysobacteraceae</taxon>
        <taxon>Xanthomonas</taxon>
    </lineage>
</organism>
<dbReference type="Pfam" id="PF14496">
    <property type="entry name" value="NEL"/>
    <property type="match status" value="2"/>
</dbReference>
<evidence type="ECO:0000256" key="1">
    <source>
        <dbReference type="PROSITE-ProRule" id="PRU01398"/>
    </source>
</evidence>
<evidence type="ECO:0000313" key="4">
    <source>
        <dbReference type="EMBL" id="PPU98617.1"/>
    </source>
</evidence>
<gene>
    <name evidence="4" type="ORF">XpopCFBP1817_03600</name>
</gene>
<keyword evidence="1" id="KW-0808">Transferase</keyword>
<dbReference type="GO" id="GO:0005576">
    <property type="term" value="C:extracellular region"/>
    <property type="evidence" value="ECO:0007669"/>
    <property type="project" value="UniProtKB-UniRule"/>
</dbReference>